<organism evidence="7 8">
    <name type="scientific">Acidilobus saccharovorans (strain DSM 16705 / JCM 18335 / VKM B-2471 / 345-15)</name>
    <dbReference type="NCBI Taxonomy" id="666510"/>
    <lineage>
        <taxon>Archaea</taxon>
        <taxon>Thermoproteota</taxon>
        <taxon>Thermoprotei</taxon>
        <taxon>Acidilobales</taxon>
        <taxon>Acidilobaceae</taxon>
        <taxon>Acidilobus</taxon>
    </lineage>
</organism>
<dbReference type="GO" id="GO:0006508">
    <property type="term" value="P:proteolysis"/>
    <property type="evidence" value="ECO:0007669"/>
    <property type="project" value="UniProtKB-KW"/>
</dbReference>
<dbReference type="PANTHER" id="PTHR15910">
    <property type="entry name" value="ARCHAEMETZINCIN"/>
    <property type="match status" value="1"/>
</dbReference>
<dbReference type="EMBL" id="CP001742">
    <property type="protein sequence ID" value="ADL19726.1"/>
    <property type="molecule type" value="Genomic_DNA"/>
</dbReference>
<dbReference type="Pfam" id="PF07998">
    <property type="entry name" value="Peptidase_M54"/>
    <property type="match status" value="1"/>
</dbReference>
<dbReference type="Gene3D" id="3.40.390.10">
    <property type="entry name" value="Collagenase (Catalytic Domain)"/>
    <property type="match status" value="1"/>
</dbReference>
<proteinExistence type="predicted"/>
<keyword evidence="5" id="KW-0862">Zinc</keyword>
<name>D9Q338_ACIS3</name>
<dbReference type="STRING" id="666510.ASAC_1321"/>
<dbReference type="eggNOG" id="arCOG00458">
    <property type="taxonomic scope" value="Archaea"/>
</dbReference>
<evidence type="ECO:0000313" key="7">
    <source>
        <dbReference type="EMBL" id="ADL19726.1"/>
    </source>
</evidence>
<dbReference type="HOGENOM" id="CLU_108521_1_0_2"/>
<keyword evidence="8" id="KW-1185">Reference proteome</keyword>
<dbReference type="GO" id="GO:0008237">
    <property type="term" value="F:metallopeptidase activity"/>
    <property type="evidence" value="ECO:0007669"/>
    <property type="project" value="UniProtKB-KW"/>
</dbReference>
<evidence type="ECO:0000256" key="5">
    <source>
        <dbReference type="ARBA" id="ARBA00022833"/>
    </source>
</evidence>
<dbReference type="RefSeq" id="WP_013267238.1">
    <property type="nucleotide sequence ID" value="NC_014374.1"/>
</dbReference>
<dbReference type="GeneID" id="9499577"/>
<evidence type="ECO:0000256" key="1">
    <source>
        <dbReference type="ARBA" id="ARBA00001947"/>
    </source>
</evidence>
<keyword evidence="2 7" id="KW-0645">Protease</keyword>
<comment type="cofactor">
    <cofactor evidence="1">
        <name>Zn(2+)</name>
        <dbReference type="ChEBI" id="CHEBI:29105"/>
    </cofactor>
</comment>
<protein>
    <submittedName>
        <fullName evidence="7">Predicted Zn-dependent protease</fullName>
    </submittedName>
</protein>
<dbReference type="PANTHER" id="PTHR15910:SF1">
    <property type="entry name" value="ARCHAEMETZINCIN-2"/>
    <property type="match status" value="1"/>
</dbReference>
<dbReference type="KEGG" id="asc:ASAC_1321"/>
<gene>
    <name evidence="7" type="ordered locus">ASAC_1321</name>
</gene>
<dbReference type="InterPro" id="IPR024079">
    <property type="entry name" value="MetalloPept_cat_dom_sf"/>
</dbReference>
<dbReference type="SUPFAM" id="SSF55486">
    <property type="entry name" value="Metalloproteases ('zincins'), catalytic domain"/>
    <property type="match status" value="1"/>
</dbReference>
<dbReference type="InParanoid" id="D9Q338"/>
<dbReference type="InterPro" id="IPR012091">
    <property type="entry name" value="Pept_M54_archaemetzncn_arc/bac"/>
</dbReference>
<accession>D9Q338</accession>
<reference evidence="7 8" key="1">
    <citation type="journal article" date="2010" name="Appl. Environ. Microbiol.">
        <title>The genome sequence of the crenarchaeon Acidilobus saccharovorans supports a new order, Acidilobales, and suggests an important ecological role in terrestrial acidic hot springs.</title>
        <authorList>
            <person name="Mardanov A.V."/>
            <person name="Svetlitchnyi V.A."/>
            <person name="Beletsky A.V."/>
            <person name="Prokofeva M.I."/>
            <person name="Bonch-Osmolovskaya E.A."/>
            <person name="Ravin N.V."/>
            <person name="Skryabin K.G."/>
        </authorList>
    </citation>
    <scope>NUCLEOTIDE SEQUENCE [LARGE SCALE GENOMIC DNA]</scope>
    <source>
        <strain evidence="8">DSM 16705 / JCM 18335 / VKM B-2471 / 345-15</strain>
    </source>
</reference>
<keyword evidence="6" id="KW-0482">Metalloprotease</keyword>
<keyword evidence="3" id="KW-0479">Metal-binding</keyword>
<dbReference type="NCBIfam" id="NF033823">
    <property type="entry name" value="archmetzin"/>
    <property type="match status" value="1"/>
</dbReference>
<dbReference type="AlphaFoldDB" id="D9Q338"/>
<dbReference type="OrthoDB" id="50281at2157"/>
<evidence type="ECO:0000256" key="3">
    <source>
        <dbReference type="ARBA" id="ARBA00022723"/>
    </source>
</evidence>
<evidence type="ECO:0000313" key="8">
    <source>
        <dbReference type="Proteomes" id="UP000000346"/>
    </source>
</evidence>
<evidence type="ECO:0000256" key="2">
    <source>
        <dbReference type="ARBA" id="ARBA00022670"/>
    </source>
</evidence>
<keyword evidence="4" id="KW-0378">Hydrolase</keyword>
<evidence type="ECO:0000256" key="6">
    <source>
        <dbReference type="ARBA" id="ARBA00023049"/>
    </source>
</evidence>
<dbReference type="InterPro" id="IPR012962">
    <property type="entry name" value="Pept_M54_archaemetzincn"/>
</dbReference>
<dbReference type="Proteomes" id="UP000000346">
    <property type="component" value="Chromosome"/>
</dbReference>
<sequence>MIELIVQPVGRTRPEDAVFVGSEIAKHFPVRLSAVPSMWPLQPPASAYDWSRMQYRADEVNAWLHRNLEPLLKGGRLALGLVGADAYVPGLNFVFGLADPNLGVATVYTARLETEDHGKYLGRLLKESVHEVGHLLGLGHCSNRSCVMSFSNSLEDVDLKSAYFCDDCKLKLRSLHPSD</sequence>
<dbReference type="CDD" id="cd11375">
    <property type="entry name" value="Peptidase_M54"/>
    <property type="match status" value="1"/>
</dbReference>
<evidence type="ECO:0000256" key="4">
    <source>
        <dbReference type="ARBA" id="ARBA00022801"/>
    </source>
</evidence>
<dbReference type="GO" id="GO:0008270">
    <property type="term" value="F:zinc ion binding"/>
    <property type="evidence" value="ECO:0007669"/>
    <property type="project" value="InterPro"/>
</dbReference>